<reference evidence="2" key="1">
    <citation type="journal article" date="2019" name="Int. J. Syst. Evol. Microbiol.">
        <title>The Global Catalogue of Microorganisms (GCM) 10K type strain sequencing project: providing services to taxonomists for standard genome sequencing and annotation.</title>
        <authorList>
            <consortium name="The Broad Institute Genomics Platform"/>
            <consortium name="The Broad Institute Genome Sequencing Center for Infectious Disease"/>
            <person name="Wu L."/>
            <person name="Ma J."/>
        </authorList>
    </citation>
    <scope>NUCLEOTIDE SEQUENCE [LARGE SCALE GENOMIC DNA]</scope>
    <source>
        <strain evidence="2">CCM 7855</strain>
    </source>
</reference>
<keyword evidence="2" id="KW-1185">Reference proteome</keyword>
<evidence type="ECO:0000313" key="1">
    <source>
        <dbReference type="EMBL" id="GGF37041.1"/>
    </source>
</evidence>
<accession>A0ABQ1V3E7</accession>
<evidence type="ECO:0000313" key="2">
    <source>
        <dbReference type="Proteomes" id="UP000632454"/>
    </source>
</evidence>
<proteinExistence type="predicted"/>
<organism evidence="1 2">
    <name type="scientific">Williamsia phyllosphaerae</name>
    <dbReference type="NCBI Taxonomy" id="885042"/>
    <lineage>
        <taxon>Bacteria</taxon>
        <taxon>Bacillati</taxon>
        <taxon>Actinomycetota</taxon>
        <taxon>Actinomycetes</taxon>
        <taxon>Mycobacteriales</taxon>
        <taxon>Nocardiaceae</taxon>
        <taxon>Williamsia</taxon>
    </lineage>
</organism>
<comment type="caution">
    <text evidence="1">The sequence shown here is derived from an EMBL/GenBank/DDBJ whole genome shotgun (WGS) entry which is preliminary data.</text>
</comment>
<dbReference type="EMBL" id="BMCS01000002">
    <property type="protein sequence ID" value="GGF37041.1"/>
    <property type="molecule type" value="Genomic_DNA"/>
</dbReference>
<protein>
    <submittedName>
        <fullName evidence="1">Uncharacterized protein</fullName>
    </submittedName>
</protein>
<dbReference type="Proteomes" id="UP000632454">
    <property type="component" value="Unassembled WGS sequence"/>
</dbReference>
<name>A0ABQ1V3E7_9NOCA</name>
<gene>
    <name evidence="1" type="ORF">GCM10007298_35990</name>
</gene>
<sequence length="72" mass="7755">MTVTCPEAERHAIISVPKYVIRWTSFTPTSADQATWNQPVGLIGSGVLAISALPRNTAQTAVKRTVTASRTE</sequence>